<protein>
    <submittedName>
        <fullName evidence="1">Uncharacterized protein</fullName>
    </submittedName>
</protein>
<comment type="caution">
    <text evidence="1">The sequence shown here is derived from an EMBL/GenBank/DDBJ whole genome shotgun (WGS) entry which is preliminary data.</text>
</comment>
<proteinExistence type="predicted"/>
<organism evidence="1 2">
    <name type="scientific">Blautia acetigignens</name>
    <dbReference type="NCBI Taxonomy" id="2981783"/>
    <lineage>
        <taxon>Bacteria</taxon>
        <taxon>Bacillati</taxon>
        <taxon>Bacillota</taxon>
        <taxon>Clostridia</taxon>
        <taxon>Lachnospirales</taxon>
        <taxon>Lachnospiraceae</taxon>
        <taxon>Blautia</taxon>
    </lineage>
</organism>
<reference evidence="1 2" key="1">
    <citation type="submission" date="2024-04" db="EMBL/GenBank/DDBJ databases">
        <title>Human intestinal bacterial collection.</title>
        <authorList>
            <person name="Pauvert C."/>
            <person name="Hitch T.C.A."/>
            <person name="Clavel T."/>
        </authorList>
    </citation>
    <scope>NUCLEOTIDE SEQUENCE [LARGE SCALE GENOMIC DNA]</scope>
    <source>
        <strain evidence="1 2">CLA-AA-H161</strain>
    </source>
</reference>
<keyword evidence="2" id="KW-1185">Reference proteome</keyword>
<dbReference type="Proteomes" id="UP001470752">
    <property type="component" value="Unassembled WGS sequence"/>
</dbReference>
<evidence type="ECO:0000313" key="1">
    <source>
        <dbReference type="EMBL" id="MEQ2414263.1"/>
    </source>
</evidence>
<gene>
    <name evidence="1" type="ORF">AAAX94_14710</name>
</gene>
<sequence length="88" mass="9662">MEDNTRKVEAVIKGVTADRKQPILSIGNVEMTATRNFTGLFTATDLRSIVGEPDKEVKIPVLSLSTQEVKGFKVPAFVQSDTLKITKL</sequence>
<dbReference type="RefSeq" id="WP_349084390.1">
    <property type="nucleotide sequence ID" value="NZ_JBBNFW010000187.1"/>
</dbReference>
<name>A0ABV1CPR7_9FIRM</name>
<evidence type="ECO:0000313" key="2">
    <source>
        <dbReference type="Proteomes" id="UP001470752"/>
    </source>
</evidence>
<accession>A0ABV1CPR7</accession>
<dbReference type="EMBL" id="JBBNFW010000187">
    <property type="protein sequence ID" value="MEQ2414263.1"/>
    <property type="molecule type" value="Genomic_DNA"/>
</dbReference>